<dbReference type="Pfam" id="PF14111">
    <property type="entry name" value="DUF4283"/>
    <property type="match status" value="1"/>
</dbReference>
<gene>
    <name evidence="2" type="ORF">PVK06_027355</name>
</gene>
<comment type="caution">
    <text evidence="2">The sequence shown here is derived from an EMBL/GenBank/DDBJ whole genome shotgun (WGS) entry which is preliminary data.</text>
</comment>
<dbReference type="InterPro" id="IPR040256">
    <property type="entry name" value="At4g02000-like"/>
</dbReference>
<protein>
    <recommendedName>
        <fullName evidence="1">DUF4283 domain-containing protein</fullName>
    </recommendedName>
</protein>
<dbReference type="EMBL" id="JARKNE010000008">
    <property type="protein sequence ID" value="KAK5811963.1"/>
    <property type="molecule type" value="Genomic_DNA"/>
</dbReference>
<dbReference type="Proteomes" id="UP001358586">
    <property type="component" value="Chromosome 8"/>
</dbReference>
<name>A0ABR0P019_GOSAR</name>
<dbReference type="InterPro" id="IPR025558">
    <property type="entry name" value="DUF4283"/>
</dbReference>
<proteinExistence type="predicted"/>
<keyword evidence="3" id="KW-1185">Reference proteome</keyword>
<evidence type="ECO:0000313" key="2">
    <source>
        <dbReference type="EMBL" id="KAK5811963.1"/>
    </source>
</evidence>
<evidence type="ECO:0000259" key="1">
    <source>
        <dbReference type="Pfam" id="PF14111"/>
    </source>
</evidence>
<dbReference type="PANTHER" id="PTHR31286">
    <property type="entry name" value="GLYCINE-RICH CELL WALL STRUCTURAL PROTEIN 1.8-LIKE"/>
    <property type="match status" value="1"/>
</dbReference>
<sequence length="130" mass="15039">METIHTTLATPWHPHGRISISDQSEKGYLFEFYYAIDINRVIDGNPWTFNKHILVLHRLKSGEDPLRVPLYSVNYWVQIHDLTMILMSESMARQFGALLGSFVDYDAKLVSKGFGEYIQIRVQIDIQAPL</sequence>
<reference evidence="2 3" key="1">
    <citation type="submission" date="2023-03" db="EMBL/GenBank/DDBJ databases">
        <title>WGS of Gossypium arboreum.</title>
        <authorList>
            <person name="Yu D."/>
        </authorList>
    </citation>
    <scope>NUCLEOTIDE SEQUENCE [LARGE SCALE GENOMIC DNA]</scope>
    <source>
        <tissue evidence="2">Leaf</tissue>
    </source>
</reference>
<organism evidence="2 3">
    <name type="scientific">Gossypium arboreum</name>
    <name type="common">Tree cotton</name>
    <name type="synonym">Gossypium nanking</name>
    <dbReference type="NCBI Taxonomy" id="29729"/>
    <lineage>
        <taxon>Eukaryota</taxon>
        <taxon>Viridiplantae</taxon>
        <taxon>Streptophyta</taxon>
        <taxon>Embryophyta</taxon>
        <taxon>Tracheophyta</taxon>
        <taxon>Spermatophyta</taxon>
        <taxon>Magnoliopsida</taxon>
        <taxon>eudicotyledons</taxon>
        <taxon>Gunneridae</taxon>
        <taxon>Pentapetalae</taxon>
        <taxon>rosids</taxon>
        <taxon>malvids</taxon>
        <taxon>Malvales</taxon>
        <taxon>Malvaceae</taxon>
        <taxon>Malvoideae</taxon>
        <taxon>Gossypium</taxon>
    </lineage>
</organism>
<evidence type="ECO:0000313" key="3">
    <source>
        <dbReference type="Proteomes" id="UP001358586"/>
    </source>
</evidence>
<accession>A0ABR0P019</accession>
<feature type="domain" description="DUF4283" evidence="1">
    <location>
        <begin position="1"/>
        <end position="65"/>
    </location>
</feature>
<dbReference type="PANTHER" id="PTHR31286:SF153">
    <property type="entry name" value="DUF4283 DOMAIN PROTEIN"/>
    <property type="match status" value="1"/>
</dbReference>